<gene>
    <name evidence="2" type="ORF">HUK82_11640</name>
</gene>
<reference evidence="2 3" key="1">
    <citation type="submission" date="2020-06" db="EMBL/GenBank/DDBJ databases">
        <title>Description of novel acetic acid bacteria.</title>
        <authorList>
            <person name="Sombolestani A."/>
        </authorList>
    </citation>
    <scope>NUCLEOTIDE SEQUENCE [LARGE SCALE GENOMIC DNA]</scope>
    <source>
        <strain evidence="2 3">LMG 27010</strain>
    </source>
</reference>
<keyword evidence="3" id="KW-1185">Reference proteome</keyword>
<comment type="caution">
    <text evidence="2">The sequence shown here is derived from an EMBL/GenBank/DDBJ whole genome shotgun (WGS) entry which is preliminary data.</text>
</comment>
<dbReference type="Proteomes" id="UP000585665">
    <property type="component" value="Unassembled WGS sequence"/>
</dbReference>
<dbReference type="CDD" id="cd06121">
    <property type="entry name" value="cupin_YML079wp"/>
    <property type="match status" value="1"/>
</dbReference>
<proteinExistence type="predicted"/>
<dbReference type="EMBL" id="JABXXR010000101">
    <property type="protein sequence ID" value="NVN41208.1"/>
    <property type="molecule type" value="Genomic_DNA"/>
</dbReference>
<sequence length="141" mass="15501">MTTARAIIDALALSPHPEGGWYRETWRDADPATGPRGRASLIHYLLERGQRSHWHRIDATEIWLHQGGDALRLLTWEGAARRTQILGPDLADGQRAQGVVPPGAWQSAEAVGDWVLVSCVVSPGFSFDAFEMAPDGWQPPP</sequence>
<dbReference type="RefSeq" id="WP_176614119.1">
    <property type="nucleotide sequence ID" value="NZ_JABXXR010000101.1"/>
</dbReference>
<dbReference type="PANTHER" id="PTHR33387">
    <property type="entry name" value="RMLC-LIKE JELLY ROLL FOLD PROTEIN"/>
    <property type="match status" value="1"/>
</dbReference>
<accession>A0A850PB83</accession>
<dbReference type="InterPro" id="IPR011051">
    <property type="entry name" value="RmlC_Cupin_sf"/>
</dbReference>
<dbReference type="InterPro" id="IPR039935">
    <property type="entry name" value="YML079W-like"/>
</dbReference>
<evidence type="ECO:0000259" key="1">
    <source>
        <dbReference type="Pfam" id="PF06172"/>
    </source>
</evidence>
<dbReference type="Gene3D" id="2.60.120.10">
    <property type="entry name" value="Jelly Rolls"/>
    <property type="match status" value="1"/>
</dbReference>
<protein>
    <submittedName>
        <fullName evidence="2">Cupin domain-containing protein</fullName>
    </submittedName>
</protein>
<dbReference type="Pfam" id="PF06172">
    <property type="entry name" value="Cupin_5"/>
    <property type="match status" value="1"/>
</dbReference>
<evidence type="ECO:0000313" key="3">
    <source>
        <dbReference type="Proteomes" id="UP000585665"/>
    </source>
</evidence>
<dbReference type="AlphaFoldDB" id="A0A850PB83"/>
<dbReference type="InterPro" id="IPR009327">
    <property type="entry name" value="Cupin_DUF985"/>
</dbReference>
<feature type="domain" description="DUF985" evidence="1">
    <location>
        <begin position="6"/>
        <end position="133"/>
    </location>
</feature>
<evidence type="ECO:0000313" key="2">
    <source>
        <dbReference type="EMBL" id="NVN41208.1"/>
    </source>
</evidence>
<dbReference type="PANTHER" id="PTHR33387:SF3">
    <property type="entry name" value="DUF985 DOMAIN-CONTAINING PROTEIN"/>
    <property type="match status" value="1"/>
</dbReference>
<dbReference type="InterPro" id="IPR014710">
    <property type="entry name" value="RmlC-like_jellyroll"/>
</dbReference>
<organism evidence="2 3">
    <name type="scientific">Ameyamaea chiangmaiensis</name>
    <dbReference type="NCBI Taxonomy" id="442969"/>
    <lineage>
        <taxon>Bacteria</taxon>
        <taxon>Pseudomonadati</taxon>
        <taxon>Pseudomonadota</taxon>
        <taxon>Alphaproteobacteria</taxon>
        <taxon>Acetobacterales</taxon>
        <taxon>Acetobacteraceae</taxon>
        <taxon>Ameyamaea</taxon>
    </lineage>
</organism>
<dbReference type="SUPFAM" id="SSF51182">
    <property type="entry name" value="RmlC-like cupins"/>
    <property type="match status" value="1"/>
</dbReference>
<name>A0A850PB83_9PROT</name>